<feature type="transmembrane region" description="Helical" evidence="9">
    <location>
        <begin position="111"/>
        <end position="132"/>
    </location>
</feature>
<dbReference type="PIRSF" id="PIRSF002808">
    <property type="entry name" value="Hexose_phosphate_transp"/>
    <property type="match status" value="1"/>
</dbReference>
<evidence type="ECO:0000256" key="2">
    <source>
        <dbReference type="ARBA" id="ARBA00009598"/>
    </source>
</evidence>
<keyword evidence="6 9" id="KW-1133">Transmembrane helix</keyword>
<dbReference type="InterPro" id="IPR036259">
    <property type="entry name" value="MFS_trans_sf"/>
</dbReference>
<feature type="transmembrane region" description="Helical" evidence="9">
    <location>
        <begin position="20"/>
        <end position="39"/>
    </location>
</feature>
<dbReference type="Proteomes" id="UP000038045">
    <property type="component" value="Unplaced"/>
</dbReference>
<keyword evidence="3" id="KW-0813">Transport</keyword>
<feature type="region of interest" description="Disordered" evidence="8">
    <location>
        <begin position="499"/>
        <end position="529"/>
    </location>
</feature>
<feature type="transmembrane region" description="Helical" evidence="9">
    <location>
        <begin position="299"/>
        <end position="325"/>
    </location>
</feature>
<keyword evidence="5 9" id="KW-0812">Transmembrane</keyword>
<evidence type="ECO:0000313" key="12">
    <source>
        <dbReference type="WBParaSite" id="PTRK_0000290600.1"/>
    </source>
</evidence>
<dbReference type="InterPro" id="IPR020846">
    <property type="entry name" value="MFS_dom"/>
</dbReference>
<dbReference type="SUPFAM" id="SSF103473">
    <property type="entry name" value="MFS general substrate transporter"/>
    <property type="match status" value="1"/>
</dbReference>
<dbReference type="Gene3D" id="1.20.1250.20">
    <property type="entry name" value="MFS general substrate transporter like domains"/>
    <property type="match status" value="2"/>
</dbReference>
<reference evidence="12" key="1">
    <citation type="submission" date="2017-02" db="UniProtKB">
        <authorList>
            <consortium name="WormBaseParasite"/>
        </authorList>
    </citation>
    <scope>IDENTIFICATION</scope>
</reference>
<feature type="transmembrane region" description="Helical" evidence="9">
    <location>
        <begin position="374"/>
        <end position="395"/>
    </location>
</feature>
<dbReference type="WBParaSite" id="PTRK_0000290600.1">
    <property type="protein sequence ID" value="PTRK_0000290600.1"/>
    <property type="gene ID" value="PTRK_0000290600"/>
</dbReference>
<feature type="transmembrane region" description="Helical" evidence="9">
    <location>
        <begin position="401"/>
        <end position="422"/>
    </location>
</feature>
<dbReference type="PANTHER" id="PTHR43184">
    <property type="entry name" value="MAJOR FACILITATOR SUPERFAMILY TRANSPORTER 16, ISOFORM B"/>
    <property type="match status" value="1"/>
</dbReference>
<keyword evidence="7 9" id="KW-0472">Membrane</keyword>
<feature type="transmembrane region" description="Helical" evidence="9">
    <location>
        <begin position="210"/>
        <end position="230"/>
    </location>
</feature>
<dbReference type="PANTHER" id="PTHR43184:SF2">
    <property type="entry name" value="MAJOR FACILITATOR SUPERFAMILY (MFS) PROFILE DOMAIN-CONTAINING PROTEIN"/>
    <property type="match status" value="1"/>
</dbReference>
<dbReference type="GO" id="GO:0005789">
    <property type="term" value="C:endoplasmic reticulum membrane"/>
    <property type="evidence" value="ECO:0007669"/>
    <property type="project" value="TreeGrafter"/>
</dbReference>
<accession>A0A0N4Z6V0</accession>
<feature type="transmembrane region" description="Helical" evidence="9">
    <location>
        <begin position="469"/>
        <end position="489"/>
    </location>
</feature>
<keyword evidence="11" id="KW-1185">Reference proteome</keyword>
<sequence>MNRIFLRRTFFLPRHRSPLFWPKIGVFVITFTSFGLYHASRKNLSGVKASVANDWLNGTTYHGVNATTPLFTNISDANKFLGLLDALFMSFYAAALFFWGYLGDVMNPRNVVAFGMITSAISLGLFSLVPYYLNFYDIPWYIVMWAFFGVAQACGWPNNVAIMGNWFGKDRNNKNSSTGFILGIWSANQSVGNIFGSIMVSIIIKFGYMYTFICNVVLLLFGALLVQYGIQPSPKDYQNLDEEPEIESQLDVTQSLPSINSSVNVRVRSGSRHSSPSISSQDQISASETKQRISLWKALFLPGVLPYCLCNACLKLVNYAFFFWLPFYLNHNYGWNESIANRLSVWYDIGGIFGSILGGLLTDKMGFRTPIIMVMLLMSILCLIVFANLGASYVLNMIGLFLLGSTISGPYNLIVGTISVDLGTQKALKGNKDAMSTVSGLIDGTGSAGSAIGQLLVPLVQEKFGWNRVFYMFVISNIFAIICLLQRFMDEMRKILNKSTSRRRRGHRRTSSNDNVGDGSATQPNETELPNEIDCLLS</sequence>
<dbReference type="PROSITE" id="PS50850">
    <property type="entry name" value="MFS"/>
    <property type="match status" value="1"/>
</dbReference>
<organism evidence="11 12">
    <name type="scientific">Parastrongyloides trichosuri</name>
    <name type="common">Possum-specific nematode worm</name>
    <dbReference type="NCBI Taxonomy" id="131310"/>
    <lineage>
        <taxon>Eukaryota</taxon>
        <taxon>Metazoa</taxon>
        <taxon>Ecdysozoa</taxon>
        <taxon>Nematoda</taxon>
        <taxon>Chromadorea</taxon>
        <taxon>Rhabditida</taxon>
        <taxon>Tylenchina</taxon>
        <taxon>Panagrolaimomorpha</taxon>
        <taxon>Strongyloidoidea</taxon>
        <taxon>Strongyloididae</taxon>
        <taxon>Parastrongyloides</taxon>
    </lineage>
</organism>
<comment type="similarity">
    <text evidence="2">Belongs to the major facilitator superfamily. Organophosphate:Pi antiporter (OPA) (TC 2.A.1.4) family.</text>
</comment>
<feature type="transmembrane region" description="Helical" evidence="9">
    <location>
        <begin position="80"/>
        <end position="99"/>
    </location>
</feature>
<proteinExistence type="inferred from homology"/>
<feature type="domain" description="Major facilitator superfamily (MFS) profile" evidence="10">
    <location>
        <begin position="18"/>
        <end position="492"/>
    </location>
</feature>
<dbReference type="AlphaFoldDB" id="A0A0N4Z6V0"/>
<evidence type="ECO:0000256" key="1">
    <source>
        <dbReference type="ARBA" id="ARBA00004141"/>
    </source>
</evidence>
<evidence type="ECO:0000256" key="5">
    <source>
        <dbReference type="ARBA" id="ARBA00022692"/>
    </source>
</evidence>
<evidence type="ECO:0000256" key="4">
    <source>
        <dbReference type="ARBA" id="ARBA00022597"/>
    </source>
</evidence>
<feature type="transmembrane region" description="Helical" evidence="9">
    <location>
        <begin position="179"/>
        <end position="204"/>
    </location>
</feature>
<evidence type="ECO:0000256" key="3">
    <source>
        <dbReference type="ARBA" id="ARBA00022448"/>
    </source>
</evidence>
<evidence type="ECO:0000313" key="11">
    <source>
        <dbReference type="Proteomes" id="UP000038045"/>
    </source>
</evidence>
<keyword evidence="4" id="KW-0762">Sugar transport</keyword>
<feature type="transmembrane region" description="Helical" evidence="9">
    <location>
        <begin position="138"/>
        <end position="158"/>
    </location>
</feature>
<dbReference type="STRING" id="131310.A0A0N4Z6V0"/>
<dbReference type="InterPro" id="IPR011701">
    <property type="entry name" value="MFS"/>
</dbReference>
<comment type="subcellular location">
    <subcellularLocation>
        <location evidence="1">Membrane</location>
        <topology evidence="1">Multi-pass membrane protein</topology>
    </subcellularLocation>
</comment>
<name>A0A0N4Z6V0_PARTI</name>
<protein>
    <submittedName>
        <fullName evidence="12">MFS domain-containing protein</fullName>
    </submittedName>
</protein>
<evidence type="ECO:0000259" key="10">
    <source>
        <dbReference type="PROSITE" id="PS50850"/>
    </source>
</evidence>
<evidence type="ECO:0000256" key="8">
    <source>
        <dbReference type="SAM" id="MobiDB-lite"/>
    </source>
</evidence>
<evidence type="ECO:0000256" key="6">
    <source>
        <dbReference type="ARBA" id="ARBA00022989"/>
    </source>
</evidence>
<feature type="compositionally biased region" description="Basic residues" evidence="8">
    <location>
        <begin position="500"/>
        <end position="510"/>
    </location>
</feature>
<evidence type="ECO:0000256" key="9">
    <source>
        <dbReference type="SAM" id="Phobius"/>
    </source>
</evidence>
<dbReference type="Pfam" id="PF07690">
    <property type="entry name" value="MFS_1"/>
    <property type="match status" value="1"/>
</dbReference>
<dbReference type="InterPro" id="IPR000849">
    <property type="entry name" value="Sugar_P_transporter"/>
</dbReference>
<dbReference type="GO" id="GO:0022857">
    <property type="term" value="F:transmembrane transporter activity"/>
    <property type="evidence" value="ECO:0007669"/>
    <property type="project" value="InterPro"/>
</dbReference>
<evidence type="ECO:0000256" key="7">
    <source>
        <dbReference type="ARBA" id="ARBA00023136"/>
    </source>
</evidence>